<dbReference type="RefSeq" id="XP_056788795.1">
    <property type="nucleotide sequence ID" value="XM_056935871.1"/>
</dbReference>
<reference evidence="1" key="1">
    <citation type="submission" date="2022-12" db="EMBL/GenBank/DDBJ databases">
        <authorList>
            <person name="Petersen C."/>
        </authorList>
    </citation>
    <scope>NUCLEOTIDE SEQUENCE</scope>
    <source>
        <strain evidence="1">IBT 30728</strain>
    </source>
</reference>
<keyword evidence="2" id="KW-1185">Reference proteome</keyword>
<comment type="caution">
    <text evidence="1">The sequence shown here is derived from an EMBL/GenBank/DDBJ whole genome shotgun (WGS) entry which is preliminary data.</text>
</comment>
<gene>
    <name evidence="1" type="ORF">N7539_006269</name>
</gene>
<evidence type="ECO:0000313" key="2">
    <source>
        <dbReference type="Proteomes" id="UP001148312"/>
    </source>
</evidence>
<organism evidence="1 2">
    <name type="scientific">Penicillium diatomitis</name>
    <dbReference type="NCBI Taxonomy" id="2819901"/>
    <lineage>
        <taxon>Eukaryota</taxon>
        <taxon>Fungi</taxon>
        <taxon>Dikarya</taxon>
        <taxon>Ascomycota</taxon>
        <taxon>Pezizomycotina</taxon>
        <taxon>Eurotiomycetes</taxon>
        <taxon>Eurotiomycetidae</taxon>
        <taxon>Eurotiales</taxon>
        <taxon>Aspergillaceae</taxon>
        <taxon>Penicillium</taxon>
    </lineage>
</organism>
<dbReference type="GeneID" id="81626120"/>
<proteinExistence type="predicted"/>
<evidence type="ECO:0000313" key="1">
    <source>
        <dbReference type="EMBL" id="KAJ5482823.1"/>
    </source>
</evidence>
<accession>A0A9W9X2T0</accession>
<sequence>MQPTMAHVPMAGVVDNEQMMVFVAVHSPVVKCLVNLSAQDLSWEISISDAVTTSCFTKGLKRS</sequence>
<dbReference type="Proteomes" id="UP001148312">
    <property type="component" value="Unassembled WGS sequence"/>
</dbReference>
<protein>
    <submittedName>
        <fullName evidence="1">Uncharacterized protein</fullName>
    </submittedName>
</protein>
<reference evidence="1" key="2">
    <citation type="journal article" date="2023" name="IMA Fungus">
        <title>Comparative genomic study of the Penicillium genus elucidates a diverse pangenome and 15 lateral gene transfer events.</title>
        <authorList>
            <person name="Petersen C."/>
            <person name="Sorensen T."/>
            <person name="Nielsen M.R."/>
            <person name="Sondergaard T.E."/>
            <person name="Sorensen J.L."/>
            <person name="Fitzpatrick D.A."/>
            <person name="Frisvad J.C."/>
            <person name="Nielsen K.L."/>
        </authorList>
    </citation>
    <scope>NUCLEOTIDE SEQUENCE</scope>
    <source>
        <strain evidence="1">IBT 30728</strain>
    </source>
</reference>
<dbReference type="EMBL" id="JAPWDQ010000008">
    <property type="protein sequence ID" value="KAJ5482823.1"/>
    <property type="molecule type" value="Genomic_DNA"/>
</dbReference>
<dbReference type="AlphaFoldDB" id="A0A9W9X2T0"/>
<name>A0A9W9X2T0_9EURO</name>